<feature type="compositionally biased region" description="Polar residues" evidence="2">
    <location>
        <begin position="352"/>
        <end position="362"/>
    </location>
</feature>
<dbReference type="Proteomes" id="UP000319731">
    <property type="component" value="Unassembled WGS sequence"/>
</dbReference>
<accession>A0A507CGN1</accession>
<dbReference type="OrthoDB" id="1716625at2759"/>
<dbReference type="InterPro" id="IPR001331">
    <property type="entry name" value="GDS_CDC24_CS"/>
</dbReference>
<feature type="compositionally biased region" description="Low complexity" evidence="2">
    <location>
        <begin position="941"/>
        <end position="963"/>
    </location>
</feature>
<dbReference type="GeneID" id="42002061"/>
<dbReference type="GO" id="GO:0035556">
    <property type="term" value="P:intracellular signal transduction"/>
    <property type="evidence" value="ECO:0007669"/>
    <property type="project" value="InterPro"/>
</dbReference>
<dbReference type="InterPro" id="IPR051092">
    <property type="entry name" value="FYVE_RhoGEF_PH"/>
</dbReference>
<dbReference type="Gene3D" id="2.30.29.30">
    <property type="entry name" value="Pleckstrin-homology domain (PH domain)/Phosphotyrosine-binding domain (PTB)"/>
    <property type="match status" value="1"/>
</dbReference>
<feature type="compositionally biased region" description="Polar residues" evidence="2">
    <location>
        <begin position="229"/>
        <end position="240"/>
    </location>
</feature>
<dbReference type="SUPFAM" id="SSF48065">
    <property type="entry name" value="DBL homology domain (DH-domain)"/>
    <property type="match status" value="1"/>
</dbReference>
<evidence type="ECO:0000259" key="3">
    <source>
        <dbReference type="PROSITE" id="PS50010"/>
    </source>
</evidence>
<dbReference type="Pfam" id="PF00621">
    <property type="entry name" value="RhoGEF"/>
    <property type="match status" value="1"/>
</dbReference>
<comment type="caution">
    <text evidence="4">The sequence shown here is derived from an EMBL/GenBank/DDBJ whole genome shotgun (WGS) entry which is preliminary data.</text>
</comment>
<dbReference type="PROSITE" id="PS00741">
    <property type="entry name" value="DH_1"/>
    <property type="match status" value="1"/>
</dbReference>
<gene>
    <name evidence="4" type="ORF">SmJEL517_g00836</name>
</gene>
<dbReference type="PANTHER" id="PTHR12673">
    <property type="entry name" value="FACIOGENITAL DYSPLASIA PROTEIN"/>
    <property type="match status" value="1"/>
</dbReference>
<feature type="compositionally biased region" description="Basic and acidic residues" evidence="2">
    <location>
        <begin position="289"/>
        <end position="301"/>
    </location>
</feature>
<keyword evidence="1" id="KW-0344">Guanine-nucleotide releasing factor</keyword>
<dbReference type="PROSITE" id="PS50010">
    <property type="entry name" value="DH_2"/>
    <property type="match status" value="1"/>
</dbReference>
<evidence type="ECO:0000256" key="1">
    <source>
        <dbReference type="ARBA" id="ARBA00022658"/>
    </source>
</evidence>
<feature type="region of interest" description="Disordered" evidence="2">
    <location>
        <begin position="853"/>
        <end position="882"/>
    </location>
</feature>
<dbReference type="InterPro" id="IPR055251">
    <property type="entry name" value="SOS1_NGEF_PH"/>
</dbReference>
<feature type="compositionally biased region" description="Polar residues" evidence="2">
    <location>
        <begin position="56"/>
        <end position="67"/>
    </location>
</feature>
<dbReference type="InterPro" id="IPR035899">
    <property type="entry name" value="DBL_dom_sf"/>
</dbReference>
<feature type="region of interest" description="Disordered" evidence="2">
    <location>
        <begin position="280"/>
        <end position="383"/>
    </location>
</feature>
<dbReference type="STRING" id="1806994.A0A507CGN1"/>
<dbReference type="InterPro" id="IPR000219">
    <property type="entry name" value="DH_dom"/>
</dbReference>
<dbReference type="CDD" id="cd00160">
    <property type="entry name" value="RhoGEF"/>
    <property type="match status" value="1"/>
</dbReference>
<sequence length="1038" mass="115658">METYALGHFGGEGTMNDLLSSYPASDRELAVSFDDVNPSPTRRSISSASEGEPRTSESTYVGRNTNARKLSFESTGVNTDDEAPSIPPISIPSLGIDYGEDDQPISYRTFARYHVPVHSIVNEVASTVTEPPEVNSNEPPNVPPKDSPSRSLSFAPRQRPPILIRPLALDTRNLIDTKDEGSPSTTPSPSETPMSPNTLLRRQNAMTRRKRLQLQDVRVSKTPSPDLDASSNSGGETSPKTRVYSLMFEDFPHTISTHEPIPPSRLSRARTYSPGEAHIRIAPAFIPKHRTDNESSHDGDRQSISSSTTVVKRPTMPRRSTSLPIRPPVPLPRPPSSVFTTDSLPSEFGSDATWTRSSPTMYSTGSSTNLDSSSSSTNKNMSEEEYTAVKRAMARRELLDTERGYVHDLRHLVEYCFERLMFAPWLSWQDKAAIVKCGRPLLEVQKRFLDTLETAFKDSEDNETGEVAIAHVFITMAGQFGVYKQYCTEYDGTLQLLSKYANSVELMSFTQDFRMLAQTRLGLRDYLIKPVQRICKYPTLLSELIRLTPTTASEYNALILARVTMQSIAGEVDSTRRLIENTQRSERLLRRLGADASLFVPGFGEAEYPGENIGVMSKGGGCWVVTWEKEVPEIKYRGVFCFPKHLLIMKAKKANVYHLKSLLRLDQYELKRVSDREAIVPYSFRLQHIDLPMRVDFGASSERERSAWMSTLQNLCSASYLGIKATHHSPIFYRRRTRSNGTEEVPSSEGTDYEDDGIVIMERTPSSQSLASINNGSSERSSPLPPTPGSPAMYPTIDTGGVFGSTIMREPNRRFWRTGSVHLADAQQLAVFNRRASVDLKLSDVITTYAADSTASNNNNSNSNPNSPQHQYPPTPIPRTRSFGRINVHSMPDLKAFDDLPELLPITALAPIVEPPIISSHDQIDLPLVPPPKPIRIHSKSSTMSLRNDSTSSSNNNNSSASSLTRGEGLRRSNTFTRNSFIEAGSTSTIGFLRTMSMIAPRQQSSHATISEYDSSEDNSHGILRIRNFWRPHMRNNT</sequence>
<name>A0A507CGN1_9FUNG</name>
<feature type="region of interest" description="Disordered" evidence="2">
    <location>
        <begin position="932"/>
        <end position="972"/>
    </location>
</feature>
<organism evidence="4 5">
    <name type="scientific">Synchytrium microbalum</name>
    <dbReference type="NCBI Taxonomy" id="1806994"/>
    <lineage>
        <taxon>Eukaryota</taxon>
        <taxon>Fungi</taxon>
        <taxon>Fungi incertae sedis</taxon>
        <taxon>Chytridiomycota</taxon>
        <taxon>Chytridiomycota incertae sedis</taxon>
        <taxon>Chytridiomycetes</taxon>
        <taxon>Synchytriales</taxon>
        <taxon>Synchytriaceae</taxon>
        <taxon>Synchytrium</taxon>
    </lineage>
</organism>
<dbReference type="GO" id="GO:0005085">
    <property type="term" value="F:guanyl-nucleotide exchange factor activity"/>
    <property type="evidence" value="ECO:0007669"/>
    <property type="project" value="UniProtKB-KW"/>
</dbReference>
<proteinExistence type="predicted"/>
<feature type="compositionally biased region" description="Polar residues" evidence="2">
    <location>
        <begin position="764"/>
        <end position="781"/>
    </location>
</feature>
<feature type="compositionally biased region" description="Pro residues" evidence="2">
    <location>
        <begin position="325"/>
        <end position="335"/>
    </location>
</feature>
<dbReference type="SUPFAM" id="SSF50729">
    <property type="entry name" value="PH domain-like"/>
    <property type="match status" value="1"/>
</dbReference>
<dbReference type="GO" id="GO:0005737">
    <property type="term" value="C:cytoplasm"/>
    <property type="evidence" value="ECO:0007669"/>
    <property type="project" value="TreeGrafter"/>
</dbReference>
<feature type="domain" description="DH" evidence="3">
    <location>
        <begin position="390"/>
        <end position="575"/>
    </location>
</feature>
<dbReference type="SMART" id="SM00325">
    <property type="entry name" value="RhoGEF"/>
    <property type="match status" value="1"/>
</dbReference>
<dbReference type="EMBL" id="QEAO01000003">
    <property type="protein sequence ID" value="TPX37206.1"/>
    <property type="molecule type" value="Genomic_DNA"/>
</dbReference>
<keyword evidence="5" id="KW-1185">Reference proteome</keyword>
<protein>
    <recommendedName>
        <fullName evidence="3">DH domain-containing protein</fullName>
    </recommendedName>
</protein>
<evidence type="ECO:0000313" key="4">
    <source>
        <dbReference type="EMBL" id="TPX37206.1"/>
    </source>
</evidence>
<feature type="compositionally biased region" description="Low complexity" evidence="2">
    <location>
        <begin position="155"/>
        <end position="169"/>
    </location>
</feature>
<feature type="compositionally biased region" description="Low complexity" evidence="2">
    <location>
        <begin position="182"/>
        <end position="198"/>
    </location>
</feature>
<feature type="compositionally biased region" description="Polar residues" evidence="2">
    <location>
        <begin position="38"/>
        <end position="49"/>
    </location>
</feature>
<evidence type="ECO:0000256" key="2">
    <source>
        <dbReference type="SAM" id="MobiDB-lite"/>
    </source>
</evidence>
<feature type="region of interest" description="Disordered" evidence="2">
    <location>
        <begin position="128"/>
        <end position="240"/>
    </location>
</feature>
<dbReference type="AlphaFoldDB" id="A0A507CGN1"/>
<feature type="region of interest" description="Disordered" evidence="2">
    <location>
        <begin position="737"/>
        <end position="797"/>
    </location>
</feature>
<feature type="compositionally biased region" description="Low complexity" evidence="2">
    <location>
        <begin position="363"/>
        <end position="380"/>
    </location>
</feature>
<feature type="compositionally biased region" description="Low complexity" evidence="2">
    <location>
        <begin position="856"/>
        <end position="868"/>
    </location>
</feature>
<feature type="region of interest" description="Disordered" evidence="2">
    <location>
        <begin position="34"/>
        <end position="67"/>
    </location>
</feature>
<dbReference type="RefSeq" id="XP_031027276.1">
    <property type="nucleotide sequence ID" value="XM_031166764.1"/>
</dbReference>
<dbReference type="Gene3D" id="1.20.900.10">
    <property type="entry name" value="Dbl homology (DH) domain"/>
    <property type="match status" value="1"/>
</dbReference>
<reference evidence="4 5" key="1">
    <citation type="journal article" date="2019" name="Sci. Rep.">
        <title>Comparative genomics of chytrid fungi reveal insights into the obligate biotrophic and pathogenic lifestyle of Synchytrium endobioticum.</title>
        <authorList>
            <person name="van de Vossenberg B.T.L.H."/>
            <person name="Warris S."/>
            <person name="Nguyen H.D.T."/>
            <person name="van Gent-Pelzer M.P.E."/>
            <person name="Joly D.L."/>
            <person name="van de Geest H.C."/>
            <person name="Bonants P.J.M."/>
            <person name="Smith D.S."/>
            <person name="Levesque C.A."/>
            <person name="van der Lee T.A.J."/>
        </authorList>
    </citation>
    <scope>NUCLEOTIDE SEQUENCE [LARGE SCALE GENOMIC DNA]</scope>
    <source>
        <strain evidence="4 5">JEL517</strain>
    </source>
</reference>
<feature type="compositionally biased region" description="Low complexity" evidence="2">
    <location>
        <begin position="128"/>
        <end position="139"/>
    </location>
</feature>
<evidence type="ECO:0000313" key="5">
    <source>
        <dbReference type="Proteomes" id="UP000319731"/>
    </source>
</evidence>
<dbReference type="InterPro" id="IPR011993">
    <property type="entry name" value="PH-like_dom_sf"/>
</dbReference>
<dbReference type="PANTHER" id="PTHR12673:SF159">
    <property type="entry name" value="LD03170P"/>
    <property type="match status" value="1"/>
</dbReference>
<dbReference type="Pfam" id="PF22697">
    <property type="entry name" value="SOS1_NGEF_PH"/>
    <property type="match status" value="1"/>
</dbReference>